<evidence type="ECO:0000313" key="1">
    <source>
        <dbReference type="EMBL" id="VDL69217.1"/>
    </source>
</evidence>
<dbReference type="Proteomes" id="UP000271162">
    <property type="component" value="Unassembled WGS sequence"/>
</dbReference>
<sequence length="146" mass="16769">MQQVTYTIEPIPGREVIQRHYPDLPSKAEWYSNRHLTLNERFTIMERGYFITATYPKVFLFRPPHQCCRVIVIPNPNTGARLDALHEKFHKQQHVDGEKSKESASCSTVSPRAEFSNIVDDNHPAAALNCDEFEQCPTHTTGIMEV</sequence>
<gene>
    <name evidence="1" type="ORF">NBR_LOCUS5628</name>
</gene>
<accession>A0A0N4XSX2</accession>
<proteinExistence type="predicted"/>
<dbReference type="EMBL" id="UYSL01019751">
    <property type="protein sequence ID" value="VDL69217.1"/>
    <property type="molecule type" value="Genomic_DNA"/>
</dbReference>
<reference evidence="3" key="1">
    <citation type="submission" date="2017-02" db="UniProtKB">
        <authorList>
            <consortium name="WormBaseParasite"/>
        </authorList>
    </citation>
    <scope>IDENTIFICATION</scope>
</reference>
<evidence type="ECO:0000313" key="2">
    <source>
        <dbReference type="Proteomes" id="UP000271162"/>
    </source>
</evidence>
<name>A0A0N4XSX2_NIPBR</name>
<keyword evidence="2" id="KW-1185">Reference proteome</keyword>
<reference evidence="1 2" key="2">
    <citation type="submission" date="2018-11" db="EMBL/GenBank/DDBJ databases">
        <authorList>
            <consortium name="Pathogen Informatics"/>
        </authorList>
    </citation>
    <scope>NUCLEOTIDE SEQUENCE [LARGE SCALE GENOMIC DNA]</scope>
</reference>
<organism evidence="3">
    <name type="scientific">Nippostrongylus brasiliensis</name>
    <name type="common">Rat hookworm</name>
    <dbReference type="NCBI Taxonomy" id="27835"/>
    <lineage>
        <taxon>Eukaryota</taxon>
        <taxon>Metazoa</taxon>
        <taxon>Ecdysozoa</taxon>
        <taxon>Nematoda</taxon>
        <taxon>Chromadorea</taxon>
        <taxon>Rhabditida</taxon>
        <taxon>Rhabditina</taxon>
        <taxon>Rhabditomorpha</taxon>
        <taxon>Strongyloidea</taxon>
        <taxon>Heligmosomidae</taxon>
        <taxon>Nippostrongylus</taxon>
    </lineage>
</organism>
<evidence type="ECO:0000313" key="3">
    <source>
        <dbReference type="WBParaSite" id="NBR_0000562701-mRNA-1"/>
    </source>
</evidence>
<dbReference type="WBParaSite" id="NBR_0000562701-mRNA-1">
    <property type="protein sequence ID" value="NBR_0000562701-mRNA-1"/>
    <property type="gene ID" value="NBR_0000562701"/>
</dbReference>
<protein>
    <submittedName>
        <fullName evidence="1 3">Uncharacterized protein</fullName>
    </submittedName>
</protein>
<dbReference type="AlphaFoldDB" id="A0A0N4XSX2"/>